<dbReference type="AlphaFoldDB" id="A0A9W8HBQ8"/>
<evidence type="ECO:0000313" key="1">
    <source>
        <dbReference type="EMBL" id="KAJ2780278.1"/>
    </source>
</evidence>
<keyword evidence="2" id="KW-1185">Reference proteome</keyword>
<gene>
    <name evidence="1" type="ORF">H4R18_003552</name>
</gene>
<comment type="caution">
    <text evidence="1">The sequence shown here is derived from an EMBL/GenBank/DDBJ whole genome shotgun (WGS) entry which is preliminary data.</text>
</comment>
<organism evidence="1 2">
    <name type="scientific">Coemansia javaensis</name>
    <dbReference type="NCBI Taxonomy" id="2761396"/>
    <lineage>
        <taxon>Eukaryota</taxon>
        <taxon>Fungi</taxon>
        <taxon>Fungi incertae sedis</taxon>
        <taxon>Zoopagomycota</taxon>
        <taxon>Kickxellomycotina</taxon>
        <taxon>Kickxellomycetes</taxon>
        <taxon>Kickxellales</taxon>
        <taxon>Kickxellaceae</taxon>
        <taxon>Coemansia</taxon>
    </lineage>
</organism>
<dbReference type="EMBL" id="JANBUL010000144">
    <property type="protein sequence ID" value="KAJ2780278.1"/>
    <property type="molecule type" value="Genomic_DNA"/>
</dbReference>
<proteinExistence type="predicted"/>
<evidence type="ECO:0000313" key="2">
    <source>
        <dbReference type="Proteomes" id="UP001140217"/>
    </source>
</evidence>
<dbReference type="Proteomes" id="UP001140217">
    <property type="component" value="Unassembled WGS sequence"/>
</dbReference>
<accession>A0A9W8HBQ8</accession>
<name>A0A9W8HBQ8_9FUNG</name>
<reference evidence="1" key="1">
    <citation type="submission" date="2022-07" db="EMBL/GenBank/DDBJ databases">
        <title>Phylogenomic reconstructions and comparative analyses of Kickxellomycotina fungi.</title>
        <authorList>
            <person name="Reynolds N.K."/>
            <person name="Stajich J.E."/>
            <person name="Barry K."/>
            <person name="Grigoriev I.V."/>
            <person name="Crous P."/>
            <person name="Smith M.E."/>
        </authorList>
    </citation>
    <scope>NUCLEOTIDE SEQUENCE</scope>
    <source>
        <strain evidence="1">NBRC 105414</strain>
    </source>
</reference>
<protein>
    <submittedName>
        <fullName evidence="1">Uncharacterized protein</fullName>
    </submittedName>
</protein>
<sequence length="130" mass="14972">MQVFRAPEHERQGLLWAASIFCLMWTMQTRQALLGGAALLAAAAQLARADTYHKSPCNVVHWTHMLEGKIIVEGRDPKPIDVEDLFMYEHDLPANHRIIHPFDRESTDRRPDRLTVYVDREGIFLNAFCT</sequence>
<dbReference type="OrthoDB" id="5511784at2759"/>